<dbReference type="InterPro" id="IPR000477">
    <property type="entry name" value="RT_dom"/>
</dbReference>
<proteinExistence type="predicted"/>
<dbReference type="AlphaFoldDB" id="A0A016TU07"/>
<accession>A0A016TU07</accession>
<dbReference type="PROSITE" id="PS50878">
    <property type="entry name" value="RT_POL"/>
    <property type="match status" value="1"/>
</dbReference>
<organism evidence="2 3">
    <name type="scientific">Ancylostoma ceylanicum</name>
    <dbReference type="NCBI Taxonomy" id="53326"/>
    <lineage>
        <taxon>Eukaryota</taxon>
        <taxon>Metazoa</taxon>
        <taxon>Ecdysozoa</taxon>
        <taxon>Nematoda</taxon>
        <taxon>Chromadorea</taxon>
        <taxon>Rhabditida</taxon>
        <taxon>Rhabditina</taxon>
        <taxon>Rhabditomorpha</taxon>
        <taxon>Strongyloidea</taxon>
        <taxon>Ancylostomatidae</taxon>
        <taxon>Ancylostomatinae</taxon>
        <taxon>Ancylostoma</taxon>
    </lineage>
</organism>
<name>A0A016TU07_9BILA</name>
<feature type="domain" description="Reverse transcriptase" evidence="1">
    <location>
        <begin position="231"/>
        <end position="421"/>
    </location>
</feature>
<protein>
    <recommendedName>
        <fullName evidence="1">Reverse transcriptase domain-containing protein</fullName>
    </recommendedName>
</protein>
<keyword evidence="3" id="KW-1185">Reference proteome</keyword>
<dbReference type="OrthoDB" id="5866776at2759"/>
<dbReference type="Proteomes" id="UP000024635">
    <property type="component" value="Unassembled WGS sequence"/>
</dbReference>
<dbReference type="PANTHER" id="PTHR19446">
    <property type="entry name" value="REVERSE TRANSCRIPTASES"/>
    <property type="match status" value="1"/>
</dbReference>
<evidence type="ECO:0000313" key="2">
    <source>
        <dbReference type="EMBL" id="EYC05888.1"/>
    </source>
</evidence>
<evidence type="ECO:0000313" key="3">
    <source>
        <dbReference type="Proteomes" id="UP000024635"/>
    </source>
</evidence>
<comment type="caution">
    <text evidence="2">The sequence shown here is derived from an EMBL/GenBank/DDBJ whole genome shotgun (WGS) entry which is preliminary data.</text>
</comment>
<dbReference type="CDD" id="cd01650">
    <property type="entry name" value="RT_nLTR_like"/>
    <property type="match status" value="1"/>
</dbReference>
<evidence type="ECO:0000259" key="1">
    <source>
        <dbReference type="PROSITE" id="PS50878"/>
    </source>
</evidence>
<dbReference type="STRING" id="53326.A0A016TU07"/>
<sequence length="421" mass="47900">MLCERITTIGLPDPSGPIDSVWVDATSTILKCARDTLGETEGGRRGNRAAWFWNEHLQRVVKAKKDAFKAWQKTMTLEALAEYKRKKKETKAEVVKAKNAAMDEVHEKLDSSQGEKHVFRLAKARHKAFLDSSEVRAVKDEGGKVLRDPLTVKQRCRMYFSHLSNEEFPRKERVSTPPTAGPIQAWTIEEVRKVVKKMKVGKAAGPDGVPVEVWKSLGELGLQWLTTFFSNITWSARIPQARKDSVIVPVFKRKGDVIDCANYRGIKLIAHTMKIYERLVDMRPRDVVEIASDQFAFIPERSVIDAIFIARQVMEKYREKDRSCHIAFLDLEKAYDRLPQTILWEVMRERGIPEYMVNIVQDMHDGATARVHTVHGTTSKFTIAVGVQEGSALSPFLFIMTIDTVVEHLLEGPLFYSSVCR</sequence>
<reference evidence="3" key="1">
    <citation type="journal article" date="2015" name="Nat. Genet.">
        <title>The genome and transcriptome of the zoonotic hookworm Ancylostoma ceylanicum identify infection-specific gene families.</title>
        <authorList>
            <person name="Schwarz E.M."/>
            <person name="Hu Y."/>
            <person name="Antoshechkin I."/>
            <person name="Miller M.M."/>
            <person name="Sternberg P.W."/>
            <person name="Aroian R.V."/>
        </authorList>
    </citation>
    <scope>NUCLEOTIDE SEQUENCE</scope>
    <source>
        <strain evidence="3">HY135</strain>
    </source>
</reference>
<gene>
    <name evidence="2" type="primary">Acey_s0079.g1241</name>
    <name evidence="2" type="ORF">Y032_0079g1241</name>
</gene>
<dbReference type="Pfam" id="PF00078">
    <property type="entry name" value="RVT_1"/>
    <property type="match status" value="1"/>
</dbReference>
<dbReference type="EMBL" id="JARK01001415">
    <property type="protein sequence ID" value="EYC05888.1"/>
    <property type="molecule type" value="Genomic_DNA"/>
</dbReference>